<keyword evidence="2" id="KW-1277">Toxin-antitoxin system</keyword>
<evidence type="ECO:0000256" key="1">
    <source>
        <dbReference type="ARBA" id="ARBA00007521"/>
    </source>
</evidence>
<dbReference type="InterPro" id="IPR003477">
    <property type="entry name" value="PemK-like"/>
</dbReference>
<dbReference type="EMBL" id="JACHJO010000004">
    <property type="protein sequence ID" value="MBB6119450.1"/>
    <property type="molecule type" value="Genomic_DNA"/>
</dbReference>
<dbReference type="GO" id="GO:0003677">
    <property type="term" value="F:DNA binding"/>
    <property type="evidence" value="ECO:0007669"/>
    <property type="project" value="InterPro"/>
</dbReference>
<accession>A0A841IMP6</accession>
<keyword evidence="3" id="KW-0540">Nuclease</keyword>
<protein>
    <submittedName>
        <fullName evidence="3">mRNA-degrading endonuclease toxin of MazEF toxin-antitoxin module</fullName>
    </submittedName>
</protein>
<evidence type="ECO:0000313" key="3">
    <source>
        <dbReference type="EMBL" id="MBB6119450.1"/>
    </source>
</evidence>
<dbReference type="Gene3D" id="2.30.30.110">
    <property type="match status" value="1"/>
</dbReference>
<gene>
    <name evidence="3" type="ORF">FHS13_001399</name>
</gene>
<keyword evidence="4" id="KW-1185">Reference proteome</keyword>
<comment type="similarity">
    <text evidence="1">Belongs to the PemK/MazF family.</text>
</comment>
<name>A0A841IMP6_9ACTN</name>
<dbReference type="Proteomes" id="UP000536604">
    <property type="component" value="Unassembled WGS sequence"/>
</dbReference>
<keyword evidence="3" id="KW-0378">Hydrolase</keyword>
<dbReference type="GO" id="GO:0004519">
    <property type="term" value="F:endonuclease activity"/>
    <property type="evidence" value="ECO:0007669"/>
    <property type="project" value="UniProtKB-KW"/>
</dbReference>
<dbReference type="RefSeq" id="WP_184289383.1">
    <property type="nucleotide sequence ID" value="NZ_JACHJO010000004.1"/>
</dbReference>
<proteinExistence type="inferred from homology"/>
<evidence type="ECO:0000313" key="4">
    <source>
        <dbReference type="Proteomes" id="UP000536604"/>
    </source>
</evidence>
<keyword evidence="3" id="KW-0255">Endonuclease</keyword>
<dbReference type="Pfam" id="PF02452">
    <property type="entry name" value="PemK_toxin"/>
    <property type="match status" value="1"/>
</dbReference>
<sequence length="122" mass="13817">MKPAIKRGGVYWVPDRLLALPPDYDRKWHPRRAVVVVSGDAEHENEDWPIVLVAPCSSQSTRKTRYCVKIGQGVANMQKKCWVRVAAVQPIAKDDLGDYVGQLPVHLLEDIYFNLAEYTGQI</sequence>
<dbReference type="AlphaFoldDB" id="A0A841IMP6"/>
<organism evidence="3 4">
    <name type="scientific">Nocardiopsis algeriensis</name>
    <dbReference type="NCBI Taxonomy" id="1478215"/>
    <lineage>
        <taxon>Bacteria</taxon>
        <taxon>Bacillati</taxon>
        <taxon>Actinomycetota</taxon>
        <taxon>Actinomycetes</taxon>
        <taxon>Streptosporangiales</taxon>
        <taxon>Nocardiopsidaceae</taxon>
        <taxon>Nocardiopsis</taxon>
    </lineage>
</organism>
<comment type="caution">
    <text evidence="3">The sequence shown here is derived from an EMBL/GenBank/DDBJ whole genome shotgun (WGS) entry which is preliminary data.</text>
</comment>
<reference evidence="3 4" key="1">
    <citation type="submission" date="2020-08" db="EMBL/GenBank/DDBJ databases">
        <title>Genomic Encyclopedia of Type Strains, Phase III (KMG-III): the genomes of soil and plant-associated and newly described type strains.</title>
        <authorList>
            <person name="Whitman W."/>
        </authorList>
    </citation>
    <scope>NUCLEOTIDE SEQUENCE [LARGE SCALE GENOMIC DNA]</scope>
    <source>
        <strain evidence="3 4">CECT 8712</strain>
    </source>
</reference>
<dbReference type="SUPFAM" id="SSF50118">
    <property type="entry name" value="Cell growth inhibitor/plasmid maintenance toxic component"/>
    <property type="match status" value="1"/>
</dbReference>
<dbReference type="InterPro" id="IPR011067">
    <property type="entry name" value="Plasmid_toxin/cell-grow_inhib"/>
</dbReference>
<evidence type="ECO:0000256" key="2">
    <source>
        <dbReference type="ARBA" id="ARBA00022649"/>
    </source>
</evidence>